<dbReference type="HOGENOM" id="CLU_1721126_0_0_0"/>
<dbReference type="AlphaFoldDB" id="E8R594"/>
<dbReference type="KEGG" id="ipa:Isop_3285"/>
<organism evidence="2 3">
    <name type="scientific">Isosphaera pallida (strain ATCC 43644 / DSM 9630 / IS1B)</name>
    <dbReference type="NCBI Taxonomy" id="575540"/>
    <lineage>
        <taxon>Bacteria</taxon>
        <taxon>Pseudomonadati</taxon>
        <taxon>Planctomycetota</taxon>
        <taxon>Planctomycetia</taxon>
        <taxon>Isosphaerales</taxon>
        <taxon>Isosphaeraceae</taxon>
        <taxon>Isosphaera</taxon>
    </lineage>
</organism>
<evidence type="ECO:0000256" key="1">
    <source>
        <dbReference type="SAM" id="SignalP"/>
    </source>
</evidence>
<dbReference type="Proteomes" id="UP000008631">
    <property type="component" value="Chromosome"/>
</dbReference>
<dbReference type="InParanoid" id="E8R594"/>
<dbReference type="InterPro" id="IPR010980">
    <property type="entry name" value="Cyt_c/b562"/>
</dbReference>
<accession>E8R594</accession>
<dbReference type="OrthoDB" id="277865at2"/>
<dbReference type="GO" id="GO:0005506">
    <property type="term" value="F:iron ion binding"/>
    <property type="evidence" value="ECO:0007669"/>
    <property type="project" value="InterPro"/>
</dbReference>
<protein>
    <recommendedName>
        <fullName evidence="4">Cytochrome c class II</fullName>
    </recommendedName>
</protein>
<feature type="chain" id="PRO_5003226455" description="Cytochrome c class II" evidence="1">
    <location>
        <begin position="26"/>
        <end position="160"/>
    </location>
</feature>
<dbReference type="eggNOG" id="ENOG502ZSRC">
    <property type="taxonomic scope" value="Bacteria"/>
</dbReference>
<evidence type="ECO:0000313" key="2">
    <source>
        <dbReference type="EMBL" id="ADV63847.1"/>
    </source>
</evidence>
<reference key="1">
    <citation type="submission" date="2010-11" db="EMBL/GenBank/DDBJ databases">
        <title>The complete sequence of chromosome of Isophaera pallida ATCC 43644.</title>
        <authorList>
            <consortium name="US DOE Joint Genome Institute (JGI-PGF)"/>
            <person name="Lucas S."/>
            <person name="Copeland A."/>
            <person name="Lapidus A."/>
            <person name="Bruce D."/>
            <person name="Goodwin L."/>
            <person name="Pitluck S."/>
            <person name="Kyrpides N."/>
            <person name="Mavromatis K."/>
            <person name="Pagani I."/>
            <person name="Ivanova N."/>
            <person name="Saunders E."/>
            <person name="Brettin T."/>
            <person name="Detter J.C."/>
            <person name="Han C."/>
            <person name="Tapia R."/>
            <person name="Land M."/>
            <person name="Hauser L."/>
            <person name="Markowitz V."/>
            <person name="Cheng J.-F."/>
            <person name="Hugenholtz P."/>
            <person name="Woyke T."/>
            <person name="Wu D."/>
            <person name="Eisen J.A."/>
        </authorList>
    </citation>
    <scope>NUCLEOTIDE SEQUENCE</scope>
    <source>
        <strain>ATCC 43644</strain>
    </source>
</reference>
<reference evidence="2 3" key="2">
    <citation type="journal article" date="2011" name="Stand. Genomic Sci.">
        <title>Complete genome sequence of Isosphaera pallida type strain (IS1B).</title>
        <authorList>
            <consortium name="US DOE Joint Genome Institute (JGI-PGF)"/>
            <person name="Goker M."/>
            <person name="Cleland D."/>
            <person name="Saunders E."/>
            <person name="Lapidus A."/>
            <person name="Nolan M."/>
            <person name="Lucas S."/>
            <person name="Hammon N."/>
            <person name="Deshpande S."/>
            <person name="Cheng J.F."/>
            <person name="Tapia R."/>
            <person name="Han C."/>
            <person name="Goodwin L."/>
            <person name="Pitluck S."/>
            <person name="Liolios K."/>
            <person name="Pagani I."/>
            <person name="Ivanova N."/>
            <person name="Mavromatis K."/>
            <person name="Pati A."/>
            <person name="Chen A."/>
            <person name="Palaniappan K."/>
            <person name="Land M."/>
            <person name="Hauser L."/>
            <person name="Chang Y.J."/>
            <person name="Jeffries C.D."/>
            <person name="Detter J.C."/>
            <person name="Beck B."/>
            <person name="Woyke T."/>
            <person name="Bristow J."/>
            <person name="Eisen J.A."/>
            <person name="Markowitz V."/>
            <person name="Hugenholtz P."/>
            <person name="Kyrpides N.C."/>
            <person name="Klenk H.P."/>
        </authorList>
    </citation>
    <scope>NUCLEOTIDE SEQUENCE [LARGE SCALE GENOMIC DNA]</scope>
    <source>
        <strain evidence="3">ATCC 43644 / DSM 9630 / IS1B</strain>
    </source>
</reference>
<dbReference type="GO" id="GO:0022900">
    <property type="term" value="P:electron transport chain"/>
    <property type="evidence" value="ECO:0007669"/>
    <property type="project" value="InterPro"/>
</dbReference>
<gene>
    <name evidence="2" type="ordered locus">Isop_3285</name>
</gene>
<dbReference type="RefSeq" id="WP_013566135.1">
    <property type="nucleotide sequence ID" value="NC_014962.1"/>
</dbReference>
<dbReference type="GO" id="GO:0009055">
    <property type="term" value="F:electron transfer activity"/>
    <property type="evidence" value="ECO:0007669"/>
    <property type="project" value="InterPro"/>
</dbReference>
<evidence type="ECO:0000313" key="3">
    <source>
        <dbReference type="Proteomes" id="UP000008631"/>
    </source>
</evidence>
<feature type="signal peptide" evidence="1">
    <location>
        <begin position="1"/>
        <end position="25"/>
    </location>
</feature>
<proteinExistence type="predicted"/>
<dbReference type="EMBL" id="CP002353">
    <property type="protein sequence ID" value="ADV63847.1"/>
    <property type="molecule type" value="Genomic_DNA"/>
</dbReference>
<dbReference type="SUPFAM" id="SSF47175">
    <property type="entry name" value="Cytochromes"/>
    <property type="match status" value="1"/>
</dbReference>
<evidence type="ECO:0008006" key="4">
    <source>
        <dbReference type="Google" id="ProtNLM"/>
    </source>
</evidence>
<dbReference type="GO" id="GO:0020037">
    <property type="term" value="F:heme binding"/>
    <property type="evidence" value="ECO:0007669"/>
    <property type="project" value="InterPro"/>
</dbReference>
<keyword evidence="1" id="KW-0732">Signal</keyword>
<keyword evidence="3" id="KW-1185">Reference proteome</keyword>
<sequence>MRSKWIAAVVSLAAVGMLGLGLSQASSVSSTPVPVALDGDGPLHEIMEGVNKQNNTLRKGVRTAVAYKKSYEEVLAASEEMVKLAKKAQEVKEYAEKLNKVKEWNDLSQKFTESAEQLLTIVKDKQKTQKEANDQWKAMGKTCTDCHNVFRIDEEDPFGR</sequence>
<name>E8R594_ISOPI</name>
<dbReference type="Gene3D" id="1.20.120.10">
    <property type="entry name" value="Cytochrome c/b562"/>
    <property type="match status" value="1"/>
</dbReference>